<evidence type="ECO:0000256" key="1">
    <source>
        <dbReference type="ARBA" id="ARBA00000085"/>
    </source>
</evidence>
<dbReference type="FunFam" id="3.30.565.10:FF:000010">
    <property type="entry name" value="Sensor histidine kinase RcsC"/>
    <property type="match status" value="1"/>
</dbReference>
<keyword evidence="17" id="KW-1185">Reference proteome</keyword>
<dbReference type="EC" id="2.7.13.3" evidence="3"/>
<evidence type="ECO:0000256" key="11">
    <source>
        <dbReference type="ARBA" id="ARBA00068150"/>
    </source>
</evidence>
<evidence type="ECO:0000256" key="7">
    <source>
        <dbReference type="ARBA" id="ARBA00022777"/>
    </source>
</evidence>
<protein>
    <recommendedName>
        <fullName evidence="12">Circadian input-output histidine kinase CikA</fullName>
        <ecNumber evidence="3">2.7.13.3</ecNumber>
    </recommendedName>
    <alternativeName>
        <fullName evidence="11">Sensory/regulatory protein RpfC</fullName>
    </alternativeName>
</protein>
<evidence type="ECO:0000256" key="12">
    <source>
        <dbReference type="ARBA" id="ARBA00074306"/>
    </source>
</evidence>
<comment type="similarity">
    <text evidence="2">In the N-terminal section; belongs to the phytochrome family.</text>
</comment>
<dbReference type="InterPro" id="IPR036890">
    <property type="entry name" value="HATPase_C_sf"/>
</dbReference>
<dbReference type="InterPro" id="IPR036097">
    <property type="entry name" value="HisK_dim/P_sf"/>
</dbReference>
<dbReference type="InterPro" id="IPR000014">
    <property type="entry name" value="PAS"/>
</dbReference>
<dbReference type="GO" id="GO:0005524">
    <property type="term" value="F:ATP binding"/>
    <property type="evidence" value="ECO:0007669"/>
    <property type="project" value="UniProtKB-KW"/>
</dbReference>
<dbReference type="Pfam" id="PF00512">
    <property type="entry name" value="HisKA"/>
    <property type="match status" value="1"/>
</dbReference>
<dbReference type="InterPro" id="IPR013656">
    <property type="entry name" value="PAS_4"/>
</dbReference>
<dbReference type="Proteomes" id="UP000430222">
    <property type="component" value="Unassembled WGS sequence"/>
</dbReference>
<dbReference type="Gene3D" id="1.10.287.130">
    <property type="match status" value="1"/>
</dbReference>
<dbReference type="SMART" id="SM00388">
    <property type="entry name" value="HisKA"/>
    <property type="match status" value="1"/>
</dbReference>
<dbReference type="PANTHER" id="PTHR43047:SF72">
    <property type="entry name" value="OSMOSENSING HISTIDINE PROTEIN KINASE SLN1"/>
    <property type="match status" value="1"/>
</dbReference>
<sequence length="568" mass="62213">MMEEDMTLFSPEILQGFLGGIGDGFMLTDLEGRVLYGNRAAKEILGYAEKPGERPLFSELCPLVDVVSGQPFPDPLAQAVTEERSVGLAKNIGILRDGQPVFLSATCSPIKAPDGSGRVLGGSVILRDVTRMRGLEMKVESDQRYMRAVFSAAGTGLCILNAEGEVVDINEAALSVMQTTYEECVGLQFGDAFRCENSLEHGCGHGKACRHCPVRNHIEAAAADDSFSGEFAMSMRNMRTNGALWLKLSVSQTTSLKGKQIIVSIVDESARREYEAQQERARKAAEEASRTKTRFLSNMSHELRTPLNGMLGMLQLAGREPLTGKQQVCLDNARQCAEDLLHLINDILDFSKLESGRMKLEQSGFDLPQLLQRICAIYRDLAESRGLAMELPDTGRLPRFIRGDALRLRQILHNLLSNALKFTTEGKISLTVCRGEREKQPVLECCVGDTGIGISEAEQKRLFHAFTQVDSSPTRRFGGSGLGLMIVQKLLDAMGGGIRVESAPGKGSRFCFWIPLIETDRADWEPRGQEVLMNPCPGLAAGGDGTADVSDLMAYCREKLKKGKEETP</sequence>
<dbReference type="InterPro" id="IPR005467">
    <property type="entry name" value="His_kinase_dom"/>
</dbReference>
<organism evidence="16 17">
    <name type="scientific">Selenomonas montiformis</name>
    <dbReference type="NCBI Taxonomy" id="2652285"/>
    <lineage>
        <taxon>Bacteria</taxon>
        <taxon>Bacillati</taxon>
        <taxon>Bacillota</taxon>
        <taxon>Negativicutes</taxon>
        <taxon>Selenomonadales</taxon>
        <taxon>Selenomonadaceae</taxon>
        <taxon>Selenomonas</taxon>
    </lineage>
</organism>
<dbReference type="AlphaFoldDB" id="A0A6I2UZP1"/>
<dbReference type="CDD" id="cd00082">
    <property type="entry name" value="HisKA"/>
    <property type="match status" value="1"/>
</dbReference>
<reference evidence="16 17" key="1">
    <citation type="submission" date="2019-08" db="EMBL/GenBank/DDBJ databases">
        <title>In-depth cultivation of the pig gut microbiome towards novel bacterial diversity and tailored functional studies.</title>
        <authorList>
            <person name="Wylensek D."/>
            <person name="Hitch T.C.A."/>
            <person name="Clavel T."/>
        </authorList>
    </citation>
    <scope>NUCLEOTIDE SEQUENCE [LARGE SCALE GENOMIC DNA]</scope>
    <source>
        <strain evidence="17">WCA-380-WT-3B3</strain>
    </source>
</reference>
<dbReference type="PANTHER" id="PTHR43047">
    <property type="entry name" value="TWO-COMPONENT HISTIDINE PROTEIN KINASE"/>
    <property type="match status" value="1"/>
</dbReference>
<dbReference type="InterPro" id="IPR003661">
    <property type="entry name" value="HisK_dim/P_dom"/>
</dbReference>
<comment type="subunit">
    <text evidence="10">At low DSF concentrations, interacts with RpfF.</text>
</comment>
<feature type="coiled-coil region" evidence="13">
    <location>
        <begin position="267"/>
        <end position="294"/>
    </location>
</feature>
<dbReference type="InterPro" id="IPR035965">
    <property type="entry name" value="PAS-like_dom_sf"/>
</dbReference>
<dbReference type="Pfam" id="PF08448">
    <property type="entry name" value="PAS_4"/>
    <property type="match status" value="1"/>
</dbReference>
<dbReference type="PRINTS" id="PR00344">
    <property type="entry name" value="BCTRLSENSOR"/>
</dbReference>
<dbReference type="PROSITE" id="PS50112">
    <property type="entry name" value="PAS"/>
    <property type="match status" value="1"/>
</dbReference>
<evidence type="ECO:0000256" key="13">
    <source>
        <dbReference type="SAM" id="Coils"/>
    </source>
</evidence>
<dbReference type="CDD" id="cd00130">
    <property type="entry name" value="PAS"/>
    <property type="match status" value="2"/>
</dbReference>
<dbReference type="SUPFAM" id="SSF55785">
    <property type="entry name" value="PYP-like sensor domain (PAS domain)"/>
    <property type="match status" value="2"/>
</dbReference>
<name>A0A6I2UZP1_9FIRM</name>
<dbReference type="SUPFAM" id="SSF47384">
    <property type="entry name" value="Homodimeric domain of signal transducing histidine kinase"/>
    <property type="match status" value="1"/>
</dbReference>
<evidence type="ECO:0000259" key="15">
    <source>
        <dbReference type="PROSITE" id="PS50112"/>
    </source>
</evidence>
<evidence type="ECO:0000256" key="3">
    <source>
        <dbReference type="ARBA" id="ARBA00012438"/>
    </source>
</evidence>
<keyword evidence="8" id="KW-0067">ATP-binding</keyword>
<dbReference type="Gene3D" id="3.30.565.10">
    <property type="entry name" value="Histidine kinase-like ATPase, C-terminal domain"/>
    <property type="match status" value="1"/>
</dbReference>
<dbReference type="FunFam" id="1.10.287.130:FF:000002">
    <property type="entry name" value="Two-component osmosensing histidine kinase"/>
    <property type="match status" value="1"/>
</dbReference>
<keyword evidence="9" id="KW-0902">Two-component regulatory system</keyword>
<dbReference type="InterPro" id="IPR004358">
    <property type="entry name" value="Sig_transdc_His_kin-like_C"/>
</dbReference>
<keyword evidence="7" id="KW-0418">Kinase</keyword>
<evidence type="ECO:0000256" key="4">
    <source>
        <dbReference type="ARBA" id="ARBA00022553"/>
    </source>
</evidence>
<dbReference type="RefSeq" id="WP_154621322.1">
    <property type="nucleotide sequence ID" value="NZ_VUNL01000012.1"/>
</dbReference>
<dbReference type="EMBL" id="VUNL01000012">
    <property type="protein sequence ID" value="MSV25564.1"/>
    <property type="molecule type" value="Genomic_DNA"/>
</dbReference>
<dbReference type="Pfam" id="PF13426">
    <property type="entry name" value="PAS_9"/>
    <property type="match status" value="1"/>
</dbReference>
<dbReference type="Gene3D" id="3.30.450.20">
    <property type="entry name" value="PAS domain"/>
    <property type="match status" value="2"/>
</dbReference>
<dbReference type="PROSITE" id="PS50109">
    <property type="entry name" value="HIS_KIN"/>
    <property type="match status" value="1"/>
</dbReference>
<evidence type="ECO:0000313" key="16">
    <source>
        <dbReference type="EMBL" id="MSV25564.1"/>
    </source>
</evidence>
<keyword evidence="6" id="KW-0547">Nucleotide-binding</keyword>
<evidence type="ECO:0000256" key="8">
    <source>
        <dbReference type="ARBA" id="ARBA00022840"/>
    </source>
</evidence>
<dbReference type="CDD" id="cd16922">
    <property type="entry name" value="HATPase_EvgS-ArcB-TorS-like"/>
    <property type="match status" value="1"/>
</dbReference>
<gene>
    <name evidence="16" type="ORF">FYJ78_10395</name>
</gene>
<dbReference type="Pfam" id="PF02518">
    <property type="entry name" value="HATPase_c"/>
    <property type="match status" value="1"/>
</dbReference>
<evidence type="ECO:0000256" key="2">
    <source>
        <dbReference type="ARBA" id="ARBA00006402"/>
    </source>
</evidence>
<keyword evidence="4" id="KW-0597">Phosphoprotein</keyword>
<evidence type="ECO:0000256" key="5">
    <source>
        <dbReference type="ARBA" id="ARBA00022679"/>
    </source>
</evidence>
<dbReference type="SMART" id="SM00387">
    <property type="entry name" value="HATPase_c"/>
    <property type="match status" value="1"/>
</dbReference>
<evidence type="ECO:0000256" key="9">
    <source>
        <dbReference type="ARBA" id="ARBA00023012"/>
    </source>
</evidence>
<dbReference type="SUPFAM" id="SSF55874">
    <property type="entry name" value="ATPase domain of HSP90 chaperone/DNA topoisomerase II/histidine kinase"/>
    <property type="match status" value="1"/>
</dbReference>
<keyword evidence="13" id="KW-0175">Coiled coil</keyword>
<dbReference type="GO" id="GO:0009927">
    <property type="term" value="F:histidine phosphotransfer kinase activity"/>
    <property type="evidence" value="ECO:0007669"/>
    <property type="project" value="TreeGrafter"/>
</dbReference>
<keyword evidence="5" id="KW-0808">Transferase</keyword>
<evidence type="ECO:0000256" key="6">
    <source>
        <dbReference type="ARBA" id="ARBA00022741"/>
    </source>
</evidence>
<comment type="caution">
    <text evidence="16">The sequence shown here is derived from an EMBL/GenBank/DDBJ whole genome shotgun (WGS) entry which is preliminary data.</text>
</comment>
<evidence type="ECO:0000313" key="17">
    <source>
        <dbReference type="Proteomes" id="UP000430222"/>
    </source>
</evidence>
<evidence type="ECO:0000259" key="14">
    <source>
        <dbReference type="PROSITE" id="PS50109"/>
    </source>
</evidence>
<feature type="domain" description="Histidine kinase" evidence="14">
    <location>
        <begin position="298"/>
        <end position="518"/>
    </location>
</feature>
<proteinExistence type="inferred from homology"/>
<dbReference type="SMART" id="SM00091">
    <property type="entry name" value="PAS"/>
    <property type="match status" value="2"/>
</dbReference>
<dbReference type="GO" id="GO:0000155">
    <property type="term" value="F:phosphorelay sensor kinase activity"/>
    <property type="evidence" value="ECO:0007669"/>
    <property type="project" value="InterPro"/>
</dbReference>
<accession>A0A6I2UZP1</accession>
<dbReference type="GO" id="GO:0005886">
    <property type="term" value="C:plasma membrane"/>
    <property type="evidence" value="ECO:0007669"/>
    <property type="project" value="TreeGrafter"/>
</dbReference>
<dbReference type="InterPro" id="IPR003594">
    <property type="entry name" value="HATPase_dom"/>
</dbReference>
<feature type="domain" description="PAS" evidence="15">
    <location>
        <begin position="10"/>
        <end position="50"/>
    </location>
</feature>
<evidence type="ECO:0000256" key="10">
    <source>
        <dbReference type="ARBA" id="ARBA00064003"/>
    </source>
</evidence>
<comment type="catalytic activity">
    <reaction evidence="1">
        <text>ATP + protein L-histidine = ADP + protein N-phospho-L-histidine.</text>
        <dbReference type="EC" id="2.7.13.3"/>
    </reaction>
</comment>